<evidence type="ECO:0000256" key="1">
    <source>
        <dbReference type="SAM" id="Coils"/>
    </source>
</evidence>
<dbReference type="InterPro" id="IPR043918">
    <property type="entry name" value="DUF5760"/>
</dbReference>
<name>A0A6C0BYB6_9ZZZZ</name>
<dbReference type="EMBL" id="MN739271">
    <property type="protein sequence ID" value="QHS96544.1"/>
    <property type="molecule type" value="Genomic_DNA"/>
</dbReference>
<organism evidence="2">
    <name type="scientific">viral metagenome</name>
    <dbReference type="NCBI Taxonomy" id="1070528"/>
    <lineage>
        <taxon>unclassified sequences</taxon>
        <taxon>metagenomes</taxon>
        <taxon>organismal metagenomes</taxon>
    </lineage>
</organism>
<accession>A0A6C0BYB6</accession>
<keyword evidence="1" id="KW-0175">Coiled coil</keyword>
<dbReference type="Pfam" id="PF19064">
    <property type="entry name" value="DUF5760"/>
    <property type="match status" value="1"/>
</dbReference>
<protein>
    <submittedName>
        <fullName evidence="2">Uncharacterized protein</fullName>
    </submittedName>
</protein>
<reference evidence="2" key="1">
    <citation type="journal article" date="2020" name="Nature">
        <title>Giant virus diversity and host interactions through global metagenomics.</title>
        <authorList>
            <person name="Schulz F."/>
            <person name="Roux S."/>
            <person name="Paez-Espino D."/>
            <person name="Jungbluth S."/>
            <person name="Walsh D.A."/>
            <person name="Denef V.J."/>
            <person name="McMahon K.D."/>
            <person name="Konstantinidis K.T."/>
            <person name="Eloe-Fadrosh E.A."/>
            <person name="Kyrpides N.C."/>
            <person name="Woyke T."/>
        </authorList>
    </citation>
    <scope>NUCLEOTIDE SEQUENCE</scope>
    <source>
        <strain evidence="2">GVMAG-M-3300020166-18</strain>
    </source>
</reference>
<dbReference type="AlphaFoldDB" id="A0A6C0BYB6"/>
<feature type="coiled-coil region" evidence="1">
    <location>
        <begin position="17"/>
        <end position="44"/>
    </location>
</feature>
<sequence>MDIKKEINEWLDIDAKIKASQDEIKQLRDQKKTYESNITSYVTENNIKSIQTDDGKLKVFQTKTAQPLTFKYIEKCLNEVLDNNAKIPDIINYMKEKRELNISSGLKKYK</sequence>
<proteinExistence type="predicted"/>
<evidence type="ECO:0000313" key="2">
    <source>
        <dbReference type="EMBL" id="QHS96544.1"/>
    </source>
</evidence>